<evidence type="ECO:0000256" key="1">
    <source>
        <dbReference type="SAM" id="MobiDB-lite"/>
    </source>
</evidence>
<organism evidence="2 3">
    <name type="scientific">Puccinia coronata f. sp. avenae</name>
    <dbReference type="NCBI Taxonomy" id="200324"/>
    <lineage>
        <taxon>Eukaryota</taxon>
        <taxon>Fungi</taxon>
        <taxon>Dikarya</taxon>
        <taxon>Basidiomycota</taxon>
        <taxon>Pucciniomycotina</taxon>
        <taxon>Pucciniomycetes</taxon>
        <taxon>Pucciniales</taxon>
        <taxon>Pucciniaceae</taxon>
        <taxon>Puccinia</taxon>
    </lineage>
</organism>
<name>A0A2N5TWZ9_9BASI</name>
<comment type="caution">
    <text evidence="2">The sequence shown here is derived from an EMBL/GenBank/DDBJ whole genome shotgun (WGS) entry which is preliminary data.</text>
</comment>
<evidence type="ECO:0000313" key="3">
    <source>
        <dbReference type="Proteomes" id="UP000235392"/>
    </source>
</evidence>
<sequence length="110" mass="12077">MQINRSSISLSDQAEQLAFPSSGFNFRVGKHSTHRDIRVIIQAHQHKPPPQHPNLKQVPPIGGPGNWAGAKSPRSGSLRRSTLHYRGFCQASPAPRAQHRSDITCPVANV</sequence>
<gene>
    <name evidence="2" type="ORF">PCASD_15779</name>
</gene>
<protein>
    <submittedName>
        <fullName evidence="2">Uncharacterized protein</fullName>
    </submittedName>
</protein>
<evidence type="ECO:0000313" key="2">
    <source>
        <dbReference type="EMBL" id="PLW30023.1"/>
    </source>
</evidence>
<reference evidence="2 3" key="1">
    <citation type="submission" date="2017-11" db="EMBL/GenBank/DDBJ databases">
        <title>De novo assembly and phasing of dikaryotic genomes from two isolates of Puccinia coronata f. sp. avenae, the causal agent of oat crown rust.</title>
        <authorList>
            <person name="Miller M.E."/>
            <person name="Zhang Y."/>
            <person name="Omidvar V."/>
            <person name="Sperschneider J."/>
            <person name="Schwessinger B."/>
            <person name="Raley C."/>
            <person name="Palmer J.M."/>
            <person name="Garnica D."/>
            <person name="Upadhyaya N."/>
            <person name="Rathjen J."/>
            <person name="Taylor J.M."/>
            <person name="Park R.F."/>
            <person name="Dodds P.N."/>
            <person name="Hirsch C.D."/>
            <person name="Kianian S.F."/>
            <person name="Figueroa M."/>
        </authorList>
    </citation>
    <scope>NUCLEOTIDE SEQUENCE [LARGE SCALE GENOMIC DNA]</scope>
    <source>
        <strain evidence="2">12SD80</strain>
    </source>
</reference>
<dbReference type="AlphaFoldDB" id="A0A2N5TWZ9"/>
<accession>A0A2N5TWZ9</accession>
<proteinExistence type="predicted"/>
<dbReference type="Proteomes" id="UP000235392">
    <property type="component" value="Unassembled WGS sequence"/>
</dbReference>
<feature type="region of interest" description="Disordered" evidence="1">
    <location>
        <begin position="44"/>
        <end position="78"/>
    </location>
</feature>
<dbReference type="EMBL" id="PGCI01000312">
    <property type="protein sequence ID" value="PLW30023.1"/>
    <property type="molecule type" value="Genomic_DNA"/>
</dbReference>